<comment type="caution">
    <text evidence="2">The sequence shown here is derived from an EMBL/GenBank/DDBJ whole genome shotgun (WGS) entry which is preliminary data.</text>
</comment>
<dbReference type="EMBL" id="BAAAPE010000015">
    <property type="protein sequence ID" value="GAA2092524.1"/>
    <property type="molecule type" value="Genomic_DNA"/>
</dbReference>
<evidence type="ECO:0000256" key="1">
    <source>
        <dbReference type="SAM" id="Phobius"/>
    </source>
</evidence>
<sequence length="194" mass="20078">MDEVLDGLRCATECHLDDTPDPEEAARRAVREWGEPGALAREFNDATLRLSAGRLASRALCALPLLAFTWAYALLSGPAGPWGYRPPVVMAGLGVIAFGCVLSLAGAVSGLRGGRGLRAAAARRGETLATGTFAALAGVLCVVAALVVMVLHRGLGHPESLDWALVSVPATLTVASAAYFGLSLGRFAAVARRV</sequence>
<feature type="transmembrane region" description="Helical" evidence="1">
    <location>
        <begin position="163"/>
        <end position="184"/>
    </location>
</feature>
<keyword evidence="1" id="KW-0472">Membrane</keyword>
<feature type="transmembrane region" description="Helical" evidence="1">
    <location>
        <begin position="128"/>
        <end position="151"/>
    </location>
</feature>
<name>A0ABP5I425_9ACTN</name>
<dbReference type="Proteomes" id="UP001500016">
    <property type="component" value="Unassembled WGS sequence"/>
</dbReference>
<reference evidence="3" key="1">
    <citation type="journal article" date="2019" name="Int. J. Syst. Evol. Microbiol.">
        <title>The Global Catalogue of Microorganisms (GCM) 10K type strain sequencing project: providing services to taxonomists for standard genome sequencing and annotation.</title>
        <authorList>
            <consortium name="The Broad Institute Genomics Platform"/>
            <consortium name="The Broad Institute Genome Sequencing Center for Infectious Disease"/>
            <person name="Wu L."/>
            <person name="Ma J."/>
        </authorList>
    </citation>
    <scope>NUCLEOTIDE SEQUENCE [LARGE SCALE GENOMIC DNA]</scope>
    <source>
        <strain evidence="3">JCM 15478</strain>
    </source>
</reference>
<feature type="transmembrane region" description="Helical" evidence="1">
    <location>
        <begin position="87"/>
        <end position="108"/>
    </location>
</feature>
<evidence type="ECO:0000313" key="3">
    <source>
        <dbReference type="Proteomes" id="UP001500016"/>
    </source>
</evidence>
<keyword evidence="1" id="KW-0812">Transmembrane</keyword>
<protein>
    <recommendedName>
        <fullName evidence="4">Integral membrane protein</fullName>
    </recommendedName>
</protein>
<gene>
    <name evidence="2" type="ORF">GCM10009801_59080</name>
</gene>
<keyword evidence="1" id="KW-1133">Transmembrane helix</keyword>
<organism evidence="2 3">
    <name type="scientific">Streptomyces albiaxialis</name>
    <dbReference type="NCBI Taxonomy" id="329523"/>
    <lineage>
        <taxon>Bacteria</taxon>
        <taxon>Bacillati</taxon>
        <taxon>Actinomycetota</taxon>
        <taxon>Actinomycetes</taxon>
        <taxon>Kitasatosporales</taxon>
        <taxon>Streptomycetaceae</taxon>
        <taxon>Streptomyces</taxon>
    </lineage>
</organism>
<keyword evidence="3" id="KW-1185">Reference proteome</keyword>
<evidence type="ECO:0008006" key="4">
    <source>
        <dbReference type="Google" id="ProtNLM"/>
    </source>
</evidence>
<evidence type="ECO:0000313" key="2">
    <source>
        <dbReference type="EMBL" id="GAA2092524.1"/>
    </source>
</evidence>
<feature type="transmembrane region" description="Helical" evidence="1">
    <location>
        <begin position="55"/>
        <end position="75"/>
    </location>
</feature>
<accession>A0ABP5I425</accession>
<proteinExistence type="predicted"/>